<dbReference type="PANTHER" id="PTHR34106">
    <property type="entry name" value="GLYCOSIDASE"/>
    <property type="match status" value="1"/>
</dbReference>
<organism evidence="4 5">
    <name type="scientific">Paenibacillus zeirhizosphaerae</name>
    <dbReference type="NCBI Taxonomy" id="2987519"/>
    <lineage>
        <taxon>Bacteria</taxon>
        <taxon>Bacillati</taxon>
        <taxon>Bacillota</taxon>
        <taxon>Bacilli</taxon>
        <taxon>Bacillales</taxon>
        <taxon>Paenibacillaceae</taxon>
        <taxon>Paenibacillus</taxon>
    </lineage>
</organism>
<keyword evidence="4" id="KW-0378">Hydrolase</keyword>
<reference evidence="4 5" key="1">
    <citation type="submission" date="2022-10" db="EMBL/GenBank/DDBJ databases">
        <title>Paenibacillus description and whole genome data of maize root bacterial community.</title>
        <authorList>
            <person name="Marton D."/>
            <person name="Farkas M."/>
            <person name="Cserhati M."/>
        </authorList>
    </citation>
    <scope>NUCLEOTIDE SEQUENCE [LARGE SCALE GENOMIC DNA]</scope>
    <source>
        <strain evidence="4 5">P96</strain>
    </source>
</reference>
<accession>A0ABT9FU24</accession>
<dbReference type="CDD" id="cd18614">
    <property type="entry name" value="GH130"/>
    <property type="match status" value="1"/>
</dbReference>
<evidence type="ECO:0000313" key="5">
    <source>
        <dbReference type="Proteomes" id="UP001241848"/>
    </source>
</evidence>
<evidence type="ECO:0000313" key="4">
    <source>
        <dbReference type="EMBL" id="MDP4098242.1"/>
    </source>
</evidence>
<keyword evidence="4" id="KW-0326">Glycosidase</keyword>
<keyword evidence="1" id="KW-0328">Glycosyltransferase</keyword>
<evidence type="ECO:0000256" key="2">
    <source>
        <dbReference type="ARBA" id="ARBA00022679"/>
    </source>
</evidence>
<dbReference type="Gene3D" id="2.115.10.20">
    <property type="entry name" value="Glycosyl hydrolase domain, family 43"/>
    <property type="match status" value="1"/>
</dbReference>
<keyword evidence="2" id="KW-0808">Transferase</keyword>
<proteinExistence type="inferred from homology"/>
<evidence type="ECO:0000256" key="1">
    <source>
        <dbReference type="ARBA" id="ARBA00022676"/>
    </source>
</evidence>
<sequence length="338" mass="38735">MKITRHPENPIVVPGLFEWRKVTVFNPAVIIDNGKFYMIERTAGSLTPCKNFLGLLESEDGVHFTHVKDEPILTPDELGFPYGSVQDPRIVKIDDTFYLNYALRPCAMSYYPTGAGVPERSIPEYPNGWGEDPGHWLTRSSIATSNDLIHWQFLCDTTELDINDRDNILFPEKINGKYALLRRPEEYIGEEYSTEKAAMWITYSDDLIHWDKPKLLAKVENESWEFKKIGGSTPPVRTDKGWLVLYHGVDENTVYRVGAMLLDLDHPEIIIARTRNFIMEPETYYEKFGYQIPNVIFPTGNVVKDGLLYIYYGVTDTAIALATVPLDELVDYILNEPQ</sequence>
<dbReference type="SUPFAM" id="SSF75005">
    <property type="entry name" value="Arabinanase/levansucrase/invertase"/>
    <property type="match status" value="1"/>
</dbReference>
<dbReference type="PANTHER" id="PTHR34106:SF5">
    <property type="entry name" value="GLYCOSIDASE"/>
    <property type="match status" value="1"/>
</dbReference>
<gene>
    <name evidence="4" type="ORF">OIN60_15900</name>
</gene>
<dbReference type="InterPro" id="IPR023296">
    <property type="entry name" value="Glyco_hydro_beta-prop_sf"/>
</dbReference>
<protein>
    <submittedName>
        <fullName evidence="4">Glycosidase</fullName>
    </submittedName>
</protein>
<keyword evidence="5" id="KW-1185">Reference proteome</keyword>
<evidence type="ECO:0000256" key="3">
    <source>
        <dbReference type="ARBA" id="ARBA00024356"/>
    </source>
</evidence>
<dbReference type="PIRSF" id="PIRSF016202">
    <property type="entry name" value="PH1107"/>
    <property type="match status" value="1"/>
</dbReference>
<dbReference type="Pfam" id="PF04041">
    <property type="entry name" value="Glyco_hydro_130"/>
    <property type="match status" value="2"/>
</dbReference>
<dbReference type="InterPro" id="IPR007184">
    <property type="entry name" value="Mannoside_phosphorylase"/>
</dbReference>
<comment type="caution">
    <text evidence="4">The sequence shown here is derived from an EMBL/GenBank/DDBJ whole genome shotgun (WGS) entry which is preliminary data.</text>
</comment>
<dbReference type="Proteomes" id="UP001241848">
    <property type="component" value="Unassembled WGS sequence"/>
</dbReference>
<comment type="similarity">
    <text evidence="3">Belongs to the glycosyl hydrolase 130 family.</text>
</comment>
<dbReference type="GO" id="GO:0016798">
    <property type="term" value="F:hydrolase activity, acting on glycosyl bonds"/>
    <property type="evidence" value="ECO:0007669"/>
    <property type="project" value="UniProtKB-KW"/>
</dbReference>
<dbReference type="RefSeq" id="WP_305755856.1">
    <property type="nucleotide sequence ID" value="NZ_JAPCKK010000018.1"/>
</dbReference>
<name>A0ABT9FU24_9BACL</name>
<dbReference type="EMBL" id="JAPCKK010000018">
    <property type="protein sequence ID" value="MDP4098242.1"/>
    <property type="molecule type" value="Genomic_DNA"/>
</dbReference>